<feature type="transmembrane region" description="Helical" evidence="6">
    <location>
        <begin position="259"/>
        <end position="281"/>
    </location>
</feature>
<feature type="transmembrane region" description="Helical" evidence="6">
    <location>
        <begin position="308"/>
        <end position="327"/>
    </location>
</feature>
<dbReference type="Proteomes" id="UP001524473">
    <property type="component" value="Unassembled WGS sequence"/>
</dbReference>
<accession>A0ABT1S0W1</accession>
<feature type="transmembrane region" description="Helical" evidence="6">
    <location>
        <begin position="7"/>
        <end position="27"/>
    </location>
</feature>
<evidence type="ECO:0000256" key="6">
    <source>
        <dbReference type="SAM" id="Phobius"/>
    </source>
</evidence>
<gene>
    <name evidence="7" type="ORF">NE695_11160</name>
</gene>
<feature type="transmembrane region" description="Helical" evidence="6">
    <location>
        <begin position="407"/>
        <end position="427"/>
    </location>
</feature>
<comment type="caution">
    <text evidence="7">The sequence shown here is derived from an EMBL/GenBank/DDBJ whole genome shotgun (WGS) entry which is preliminary data.</text>
</comment>
<evidence type="ECO:0000313" key="7">
    <source>
        <dbReference type="EMBL" id="MCQ4840470.1"/>
    </source>
</evidence>
<feature type="transmembrane region" description="Helical" evidence="6">
    <location>
        <begin position="42"/>
        <end position="63"/>
    </location>
</feature>
<feature type="transmembrane region" description="Helical" evidence="6">
    <location>
        <begin position="383"/>
        <end position="401"/>
    </location>
</feature>
<keyword evidence="5 6" id="KW-0472">Membrane</keyword>
<keyword evidence="3 6" id="KW-0812">Transmembrane</keyword>
<name>A0ABT1S0W1_9FIRM</name>
<reference evidence="7 8" key="1">
    <citation type="submission" date="2022-06" db="EMBL/GenBank/DDBJ databases">
        <title>Isolation of gut microbiota from human fecal samples.</title>
        <authorList>
            <person name="Pamer E.G."/>
            <person name="Barat B."/>
            <person name="Waligurski E."/>
            <person name="Medina S."/>
            <person name="Paddock L."/>
            <person name="Mostad J."/>
        </authorList>
    </citation>
    <scope>NUCLEOTIDE SEQUENCE [LARGE SCALE GENOMIC DNA]</scope>
    <source>
        <strain evidence="7 8">DFI.9.73</strain>
    </source>
</reference>
<sequence length="448" mass="47606">MTQKNSFFSYVFFNVAGMLGLSCYILADTFFVSAALGTEGLAALNLAISVYSFLSGAGLLLGIGGASRYAVLYARGDREEGNRAFSGTFLLGLLCAAVFLLAGIFGAEQLGSLLGAEGQVLKMTAAYLRIILCFSPCFLLNNILLAFVRNDGGHRLAMAAMLAGSFSNILLDYLFLFPLSLGMSGAAFATGLAPVISMGLLSLHLIRKRNGFHLRRCRLTGSMAVWLCAPGLSSLVTELASGVTLLVFNLLLLRLVGNVGVAAYGVTANLALVATAVFTGISQGIQPLISHAYGQRDRRAEGLVRNKALVLALGLSVLLFLAVLLWAPELTAIFNRDGDRQLALLAGRSMRLYFAGFLPAGFNIVSAAYLSSSGRERGGFAISLVRGFAALLPLVLALSTLLGPDGIWLSFPAAELCAAVLTAFLLFRREPPRQNRKSGRNRKKARTA</sequence>
<dbReference type="PANTHER" id="PTHR43823:SF3">
    <property type="entry name" value="MULTIDRUG EXPORT PROTEIN MEPA"/>
    <property type="match status" value="1"/>
</dbReference>
<proteinExistence type="predicted"/>
<feature type="transmembrane region" description="Helical" evidence="6">
    <location>
        <begin position="352"/>
        <end position="371"/>
    </location>
</feature>
<dbReference type="InterPro" id="IPR051327">
    <property type="entry name" value="MATE_MepA_subfamily"/>
</dbReference>
<evidence type="ECO:0000313" key="8">
    <source>
        <dbReference type="Proteomes" id="UP001524473"/>
    </source>
</evidence>
<evidence type="ECO:0000256" key="2">
    <source>
        <dbReference type="ARBA" id="ARBA00022475"/>
    </source>
</evidence>
<feature type="transmembrane region" description="Helical" evidence="6">
    <location>
        <begin position="155"/>
        <end position="175"/>
    </location>
</feature>
<keyword evidence="4 6" id="KW-1133">Transmembrane helix</keyword>
<evidence type="ECO:0000256" key="1">
    <source>
        <dbReference type="ARBA" id="ARBA00004651"/>
    </source>
</evidence>
<dbReference type="EMBL" id="JANFZH010000024">
    <property type="protein sequence ID" value="MCQ4840470.1"/>
    <property type="molecule type" value="Genomic_DNA"/>
</dbReference>
<evidence type="ECO:0000256" key="5">
    <source>
        <dbReference type="ARBA" id="ARBA00023136"/>
    </source>
</evidence>
<keyword evidence="8" id="KW-1185">Reference proteome</keyword>
<dbReference type="Pfam" id="PF01554">
    <property type="entry name" value="MatE"/>
    <property type="match status" value="2"/>
</dbReference>
<evidence type="ECO:0000256" key="3">
    <source>
        <dbReference type="ARBA" id="ARBA00022692"/>
    </source>
</evidence>
<comment type="subcellular location">
    <subcellularLocation>
        <location evidence="1">Cell membrane</location>
        <topology evidence="1">Multi-pass membrane protein</topology>
    </subcellularLocation>
</comment>
<feature type="transmembrane region" description="Helical" evidence="6">
    <location>
        <begin position="224"/>
        <end position="253"/>
    </location>
</feature>
<organism evidence="7 8">
    <name type="scientific">Neglectibacter timonensis</name>
    <dbReference type="NCBI Taxonomy" id="1776382"/>
    <lineage>
        <taxon>Bacteria</taxon>
        <taxon>Bacillati</taxon>
        <taxon>Bacillota</taxon>
        <taxon>Clostridia</taxon>
        <taxon>Eubacteriales</taxon>
        <taxon>Oscillospiraceae</taxon>
        <taxon>Neglectibacter</taxon>
    </lineage>
</organism>
<feature type="transmembrane region" description="Helical" evidence="6">
    <location>
        <begin position="84"/>
        <end position="106"/>
    </location>
</feature>
<protein>
    <submittedName>
        <fullName evidence="7">MATE family efflux transporter</fullName>
    </submittedName>
</protein>
<dbReference type="InterPro" id="IPR002528">
    <property type="entry name" value="MATE_fam"/>
</dbReference>
<evidence type="ECO:0000256" key="4">
    <source>
        <dbReference type="ARBA" id="ARBA00022989"/>
    </source>
</evidence>
<dbReference type="PANTHER" id="PTHR43823">
    <property type="entry name" value="SPORULATION PROTEIN YKVU"/>
    <property type="match status" value="1"/>
</dbReference>
<dbReference type="PROSITE" id="PS51257">
    <property type="entry name" value="PROKAR_LIPOPROTEIN"/>
    <property type="match status" value="1"/>
</dbReference>
<dbReference type="RefSeq" id="WP_066864192.1">
    <property type="nucleotide sequence ID" value="NZ_CABKVV010000013.1"/>
</dbReference>
<feature type="transmembrane region" description="Helical" evidence="6">
    <location>
        <begin position="181"/>
        <end position="203"/>
    </location>
</feature>
<dbReference type="GeneID" id="90531911"/>
<feature type="transmembrane region" description="Helical" evidence="6">
    <location>
        <begin position="126"/>
        <end position="148"/>
    </location>
</feature>
<keyword evidence="2" id="KW-1003">Cell membrane</keyword>